<dbReference type="SMART" id="SM00382">
    <property type="entry name" value="AAA"/>
    <property type="match status" value="1"/>
</dbReference>
<dbReference type="Pfam" id="PF00005">
    <property type="entry name" value="ABC_tran"/>
    <property type="match status" value="1"/>
</dbReference>
<dbReference type="GO" id="GO:0140359">
    <property type="term" value="F:ABC-type transporter activity"/>
    <property type="evidence" value="ECO:0007669"/>
    <property type="project" value="InterPro"/>
</dbReference>
<keyword evidence="2" id="KW-0813">Transport</keyword>
<keyword evidence="7 8" id="KW-0472">Membrane</keyword>
<dbReference type="EMBL" id="SIJB01000005">
    <property type="protein sequence ID" value="NBI27669.1"/>
    <property type="molecule type" value="Genomic_DNA"/>
</dbReference>
<dbReference type="InterPro" id="IPR036640">
    <property type="entry name" value="ABC1_TM_sf"/>
</dbReference>
<feature type="domain" description="ABC transporter" evidence="9">
    <location>
        <begin position="429"/>
        <end position="663"/>
    </location>
</feature>
<reference evidence="11 12" key="1">
    <citation type="submission" date="2019-01" db="EMBL/GenBank/DDBJ databases">
        <title>Chengkuizengella sp. nov., isolated from deep-sea sediment of East Pacific Ocean.</title>
        <authorList>
            <person name="Yang J."/>
            <person name="Lai Q."/>
            <person name="Shao Z."/>
        </authorList>
    </citation>
    <scope>NUCLEOTIDE SEQUENCE [LARGE SCALE GENOMIC DNA]</scope>
    <source>
        <strain evidence="11 12">YPA3-1-1</strain>
    </source>
</reference>
<dbReference type="PROSITE" id="PS00211">
    <property type="entry name" value="ABC_TRANSPORTER_1"/>
    <property type="match status" value="1"/>
</dbReference>
<evidence type="ECO:0000256" key="2">
    <source>
        <dbReference type="ARBA" id="ARBA00022448"/>
    </source>
</evidence>
<dbReference type="Proteomes" id="UP000448943">
    <property type="component" value="Unassembled WGS sequence"/>
</dbReference>
<proteinExistence type="predicted"/>
<organism evidence="11 12">
    <name type="scientific">Chengkuizengella marina</name>
    <dbReference type="NCBI Taxonomy" id="2507566"/>
    <lineage>
        <taxon>Bacteria</taxon>
        <taxon>Bacillati</taxon>
        <taxon>Bacillota</taxon>
        <taxon>Bacilli</taxon>
        <taxon>Bacillales</taxon>
        <taxon>Paenibacillaceae</taxon>
        <taxon>Chengkuizengella</taxon>
    </lineage>
</organism>
<dbReference type="PANTHER" id="PTHR24221:SF430">
    <property type="entry name" value="MULTIDRUG RESISTANCE ABC TRANSPORTER ATP-BINDING_PERMEASE PROTEIN YHEH-RELATED"/>
    <property type="match status" value="1"/>
</dbReference>
<accession>A0A6N9PVV9</accession>
<evidence type="ECO:0000259" key="10">
    <source>
        <dbReference type="PROSITE" id="PS50929"/>
    </source>
</evidence>
<feature type="transmembrane region" description="Helical" evidence="8">
    <location>
        <begin position="352"/>
        <end position="376"/>
    </location>
</feature>
<keyword evidence="4" id="KW-0547">Nucleotide-binding</keyword>
<dbReference type="PROSITE" id="PS50929">
    <property type="entry name" value="ABC_TM1F"/>
    <property type="match status" value="1"/>
</dbReference>
<evidence type="ECO:0000313" key="11">
    <source>
        <dbReference type="EMBL" id="NBI27669.1"/>
    </source>
</evidence>
<feature type="domain" description="ABC transmembrane type-1" evidence="10">
    <location>
        <begin position="19"/>
        <end position="398"/>
    </location>
</feature>
<dbReference type="AlphaFoldDB" id="A0A6N9PVV9"/>
<dbReference type="Gene3D" id="3.40.50.300">
    <property type="entry name" value="P-loop containing nucleotide triphosphate hydrolases"/>
    <property type="match status" value="1"/>
</dbReference>
<dbReference type="Pfam" id="PF00664">
    <property type="entry name" value="ABC_membrane"/>
    <property type="match status" value="1"/>
</dbReference>
<feature type="transmembrane region" description="Helical" evidence="8">
    <location>
        <begin position="149"/>
        <end position="169"/>
    </location>
</feature>
<evidence type="ECO:0000256" key="8">
    <source>
        <dbReference type="SAM" id="Phobius"/>
    </source>
</evidence>
<evidence type="ECO:0000256" key="3">
    <source>
        <dbReference type="ARBA" id="ARBA00022692"/>
    </source>
</evidence>
<dbReference type="InterPro" id="IPR017871">
    <property type="entry name" value="ABC_transporter-like_CS"/>
</dbReference>
<dbReference type="CDD" id="cd03254">
    <property type="entry name" value="ABCC_Glucan_exporter_like"/>
    <property type="match status" value="1"/>
</dbReference>
<keyword evidence="5 11" id="KW-0067">ATP-binding</keyword>
<dbReference type="GO" id="GO:0034040">
    <property type="term" value="F:ATPase-coupled lipid transmembrane transporter activity"/>
    <property type="evidence" value="ECO:0007669"/>
    <property type="project" value="TreeGrafter"/>
</dbReference>
<keyword evidence="3 8" id="KW-0812">Transmembrane</keyword>
<dbReference type="InterPro" id="IPR003439">
    <property type="entry name" value="ABC_transporter-like_ATP-bd"/>
</dbReference>
<protein>
    <submittedName>
        <fullName evidence="11">ABC transporter ATP-binding protein</fullName>
    </submittedName>
</protein>
<name>A0A6N9PVV9_9BACL</name>
<dbReference type="Gene3D" id="1.20.1560.10">
    <property type="entry name" value="ABC transporter type 1, transmembrane domain"/>
    <property type="match status" value="1"/>
</dbReference>
<dbReference type="SUPFAM" id="SSF52540">
    <property type="entry name" value="P-loop containing nucleoside triphosphate hydrolases"/>
    <property type="match status" value="1"/>
</dbReference>
<keyword evidence="6 8" id="KW-1133">Transmembrane helix</keyword>
<keyword evidence="12" id="KW-1185">Reference proteome</keyword>
<comment type="subcellular location">
    <subcellularLocation>
        <location evidence="1">Cell membrane</location>
        <topology evidence="1">Multi-pass membrane protein</topology>
    </subcellularLocation>
</comment>
<evidence type="ECO:0000256" key="5">
    <source>
        <dbReference type="ARBA" id="ARBA00022840"/>
    </source>
</evidence>
<gene>
    <name evidence="11" type="ORF">ERL59_01670</name>
</gene>
<dbReference type="OrthoDB" id="9770415at2"/>
<dbReference type="GO" id="GO:0005886">
    <property type="term" value="C:plasma membrane"/>
    <property type="evidence" value="ECO:0007669"/>
    <property type="project" value="UniProtKB-SubCell"/>
</dbReference>
<dbReference type="InterPro" id="IPR003593">
    <property type="entry name" value="AAA+_ATPase"/>
</dbReference>
<dbReference type="GO" id="GO:0016887">
    <property type="term" value="F:ATP hydrolysis activity"/>
    <property type="evidence" value="ECO:0007669"/>
    <property type="project" value="InterPro"/>
</dbReference>
<evidence type="ECO:0000256" key="7">
    <source>
        <dbReference type="ARBA" id="ARBA00023136"/>
    </source>
</evidence>
<sequence>MSTGKRLFAYALKFKKTIILALLMLSIAVVAELSGPLIAKQMIDKHILGIEYGWYETTRQDAYSVEYEGLLYKRSDHFEVNEYKGQEIRVLQVERDYYFIDEPVLFDGKRSVENNTLTITKGEEIATYSATKLTAAQLFQFYKPETKSLIQLSGIYMVLILVSAVFHYGQTFYLQKSANQIIQKMRTDVFEHIQKLPVQYFDHRPAGKIVSRVTNDTESIKELFVNVLASFFTSAVYMIGIFGFVFILDYKLALMTLIIIPILTAWIVIYRKFASKYNHVIKARLSEINGMINESIQGMTIIRAFRRQKETTSEFEFLNEQYFKHQNKLLNLNALTSHNLVNLLRNSSYVAIIWYFGGQSLGVGTFISIGALYAFVDYLNRLFQPITGVVNQLGHMEEAIVSSQRVFQLLDEKAENLSDEQVERYQGHVVFDQVSFAYKEKDYVLKDISFEAKPGETIALVGHTGSGKSSIMNLLLRYYDIQKGTITIDNQDISQLPKQSIRQHMAIVLQEPFLFTGTIASNVSLNDPVIDRAKVEKALQDVGADQLIKNLAKGYDEPVIEKGSTLSAGQRQLISFARALAFNPAILILDEATANIDTETEAIIQKALDVLKKGRTTFIIAHRLSTIRNADQIIVLDHGKILEKGSHEQLMKNKSNYYQMYQMQQGKRKIAAAT</sequence>
<dbReference type="InterPro" id="IPR011527">
    <property type="entry name" value="ABC1_TM_dom"/>
</dbReference>
<evidence type="ECO:0000256" key="6">
    <source>
        <dbReference type="ARBA" id="ARBA00022989"/>
    </source>
</evidence>
<comment type="caution">
    <text evidence="11">The sequence shown here is derived from an EMBL/GenBank/DDBJ whole genome shotgun (WGS) entry which is preliminary data.</text>
</comment>
<dbReference type="PANTHER" id="PTHR24221">
    <property type="entry name" value="ATP-BINDING CASSETTE SUB-FAMILY B"/>
    <property type="match status" value="1"/>
</dbReference>
<evidence type="ECO:0000256" key="4">
    <source>
        <dbReference type="ARBA" id="ARBA00022741"/>
    </source>
</evidence>
<dbReference type="FunFam" id="3.40.50.300:FF:000287">
    <property type="entry name" value="Multidrug ABC transporter ATP-binding protein"/>
    <property type="match status" value="1"/>
</dbReference>
<dbReference type="SUPFAM" id="SSF90123">
    <property type="entry name" value="ABC transporter transmembrane region"/>
    <property type="match status" value="1"/>
</dbReference>
<dbReference type="InterPro" id="IPR027417">
    <property type="entry name" value="P-loop_NTPase"/>
</dbReference>
<dbReference type="GO" id="GO:0005524">
    <property type="term" value="F:ATP binding"/>
    <property type="evidence" value="ECO:0007669"/>
    <property type="project" value="UniProtKB-KW"/>
</dbReference>
<feature type="transmembrane region" description="Helical" evidence="8">
    <location>
        <begin position="223"/>
        <end position="246"/>
    </location>
</feature>
<evidence type="ECO:0000313" key="12">
    <source>
        <dbReference type="Proteomes" id="UP000448943"/>
    </source>
</evidence>
<dbReference type="PROSITE" id="PS50893">
    <property type="entry name" value="ABC_TRANSPORTER_2"/>
    <property type="match status" value="1"/>
</dbReference>
<evidence type="ECO:0000259" key="9">
    <source>
        <dbReference type="PROSITE" id="PS50893"/>
    </source>
</evidence>
<dbReference type="CDD" id="cd18544">
    <property type="entry name" value="ABC_6TM_TmrA_like"/>
    <property type="match status" value="1"/>
</dbReference>
<evidence type="ECO:0000256" key="1">
    <source>
        <dbReference type="ARBA" id="ARBA00004651"/>
    </source>
</evidence>
<dbReference type="RefSeq" id="WP_160643846.1">
    <property type="nucleotide sequence ID" value="NZ_SIJB01000005.1"/>
</dbReference>
<feature type="transmembrane region" description="Helical" evidence="8">
    <location>
        <begin position="252"/>
        <end position="270"/>
    </location>
</feature>
<dbReference type="InterPro" id="IPR039421">
    <property type="entry name" value="Type_1_exporter"/>
</dbReference>